<dbReference type="SUPFAM" id="SSF46894">
    <property type="entry name" value="C-terminal effector domain of the bipartite response regulators"/>
    <property type="match status" value="1"/>
</dbReference>
<dbReference type="SMART" id="SM00421">
    <property type="entry name" value="HTH_LUXR"/>
    <property type="match status" value="1"/>
</dbReference>
<evidence type="ECO:0000256" key="2">
    <source>
        <dbReference type="ARBA" id="ARBA00023125"/>
    </source>
</evidence>
<gene>
    <name evidence="6" type="primary">degU_2</name>
    <name evidence="6" type="ORF">RS81_02534</name>
</gene>
<dbReference type="AlphaFoldDB" id="A0A0M2GXP2"/>
<dbReference type="InterPro" id="IPR000792">
    <property type="entry name" value="Tscrpt_reg_LuxR_C"/>
</dbReference>
<dbReference type="PATRIC" id="fig|92835.4.peg.2567"/>
<evidence type="ECO:0000259" key="4">
    <source>
        <dbReference type="PROSITE" id="PS50043"/>
    </source>
</evidence>
<reference evidence="6 7" key="1">
    <citation type="submission" date="2015-02" db="EMBL/GenBank/DDBJ databases">
        <title>Draft genome sequences of ten Microbacterium spp. with emphasis on heavy metal contaminated environments.</title>
        <authorList>
            <person name="Corretto E."/>
        </authorList>
    </citation>
    <scope>NUCLEOTIDE SEQUENCE [LARGE SCALE GENOMIC DNA]</scope>
    <source>
        <strain evidence="6 7">DSM 12510</strain>
    </source>
</reference>
<dbReference type="GO" id="GO:0006355">
    <property type="term" value="P:regulation of DNA-templated transcription"/>
    <property type="evidence" value="ECO:0007669"/>
    <property type="project" value="InterPro"/>
</dbReference>
<evidence type="ECO:0000313" key="7">
    <source>
        <dbReference type="Proteomes" id="UP000033956"/>
    </source>
</evidence>
<dbReference type="Proteomes" id="UP000033956">
    <property type="component" value="Unassembled WGS sequence"/>
</dbReference>
<accession>A0A0M2GXP2</accession>
<comment type="caution">
    <text evidence="6">The sequence shown here is derived from an EMBL/GenBank/DDBJ whole genome shotgun (WGS) entry which is preliminary data.</text>
</comment>
<dbReference type="Pfam" id="PF00072">
    <property type="entry name" value="Response_reg"/>
    <property type="match status" value="1"/>
</dbReference>
<feature type="domain" description="HTH luxR-type" evidence="4">
    <location>
        <begin position="142"/>
        <end position="208"/>
    </location>
</feature>
<name>A0A0M2GXP2_9MICO</name>
<keyword evidence="1 3" id="KW-0597">Phosphoprotein</keyword>
<evidence type="ECO:0000313" key="6">
    <source>
        <dbReference type="EMBL" id="KJL38739.1"/>
    </source>
</evidence>
<dbReference type="Gene3D" id="3.40.50.2300">
    <property type="match status" value="1"/>
</dbReference>
<feature type="domain" description="Response regulatory" evidence="5">
    <location>
        <begin position="3"/>
        <end position="118"/>
    </location>
</feature>
<dbReference type="OrthoDB" id="9808843at2"/>
<dbReference type="PANTHER" id="PTHR43214">
    <property type="entry name" value="TWO-COMPONENT RESPONSE REGULATOR"/>
    <property type="match status" value="1"/>
</dbReference>
<dbReference type="PANTHER" id="PTHR43214:SF43">
    <property type="entry name" value="TWO-COMPONENT RESPONSE REGULATOR"/>
    <property type="match status" value="1"/>
</dbReference>
<evidence type="ECO:0000256" key="3">
    <source>
        <dbReference type="PROSITE-ProRule" id="PRU00169"/>
    </source>
</evidence>
<dbReference type="STRING" id="92835.RS81_02534"/>
<dbReference type="CDD" id="cd17535">
    <property type="entry name" value="REC_NarL-like"/>
    <property type="match status" value="1"/>
</dbReference>
<dbReference type="InterPro" id="IPR001789">
    <property type="entry name" value="Sig_transdc_resp-reg_receiver"/>
</dbReference>
<sequence length="208" mass="21854">MIRVIVVDDHPIFRRGLIALLRAHDIEVVGEAGNGLEALEIVTAESPDVVLMDISMPDLGGIEATERLLALDPAARVVVITLHDDEATVARALAAGASAYVTKQSSPEQILAAVQAAADGALWLGPGVPRPLPSRPQPVQETTTALPGLTPRESVIADLVSRGLPNPVIAERLHLSVKTVANYVSIIALKLGADDRASLAQQVRAARS</sequence>
<dbReference type="SUPFAM" id="SSF52172">
    <property type="entry name" value="CheY-like"/>
    <property type="match status" value="1"/>
</dbReference>
<feature type="modified residue" description="4-aspartylphosphate" evidence="3">
    <location>
        <position position="53"/>
    </location>
</feature>
<evidence type="ECO:0000256" key="1">
    <source>
        <dbReference type="ARBA" id="ARBA00022553"/>
    </source>
</evidence>
<protein>
    <submittedName>
        <fullName evidence="6">Transcriptional regulatory protein DegU</fullName>
    </submittedName>
</protein>
<proteinExistence type="predicted"/>
<dbReference type="GO" id="GO:0003677">
    <property type="term" value="F:DNA binding"/>
    <property type="evidence" value="ECO:0007669"/>
    <property type="project" value="UniProtKB-KW"/>
</dbReference>
<organism evidence="6 7">
    <name type="scientific">Microbacterium terrae</name>
    <dbReference type="NCBI Taxonomy" id="69369"/>
    <lineage>
        <taxon>Bacteria</taxon>
        <taxon>Bacillati</taxon>
        <taxon>Actinomycetota</taxon>
        <taxon>Actinomycetes</taxon>
        <taxon>Micrococcales</taxon>
        <taxon>Microbacteriaceae</taxon>
        <taxon>Microbacterium</taxon>
    </lineage>
</organism>
<dbReference type="PROSITE" id="PS50043">
    <property type="entry name" value="HTH_LUXR_2"/>
    <property type="match status" value="1"/>
</dbReference>
<keyword evidence="2" id="KW-0238">DNA-binding</keyword>
<evidence type="ECO:0000259" key="5">
    <source>
        <dbReference type="PROSITE" id="PS50110"/>
    </source>
</evidence>
<dbReference type="InterPro" id="IPR016032">
    <property type="entry name" value="Sig_transdc_resp-reg_C-effctor"/>
</dbReference>
<dbReference type="PROSITE" id="PS50110">
    <property type="entry name" value="RESPONSE_REGULATORY"/>
    <property type="match status" value="1"/>
</dbReference>
<dbReference type="Pfam" id="PF00196">
    <property type="entry name" value="GerE"/>
    <property type="match status" value="1"/>
</dbReference>
<dbReference type="RefSeq" id="WP_045276424.1">
    <property type="nucleotide sequence ID" value="NZ_BAAAUP010000002.1"/>
</dbReference>
<dbReference type="EMBL" id="JYIZ01000054">
    <property type="protein sequence ID" value="KJL38739.1"/>
    <property type="molecule type" value="Genomic_DNA"/>
</dbReference>
<dbReference type="PRINTS" id="PR00038">
    <property type="entry name" value="HTHLUXR"/>
</dbReference>
<dbReference type="InterPro" id="IPR039420">
    <property type="entry name" value="WalR-like"/>
</dbReference>
<keyword evidence="7" id="KW-1185">Reference proteome</keyword>
<dbReference type="InterPro" id="IPR011006">
    <property type="entry name" value="CheY-like_superfamily"/>
</dbReference>
<dbReference type="SMART" id="SM00448">
    <property type="entry name" value="REC"/>
    <property type="match status" value="1"/>
</dbReference>
<dbReference type="GO" id="GO:0000160">
    <property type="term" value="P:phosphorelay signal transduction system"/>
    <property type="evidence" value="ECO:0007669"/>
    <property type="project" value="InterPro"/>
</dbReference>
<dbReference type="InterPro" id="IPR058245">
    <property type="entry name" value="NreC/VraR/RcsB-like_REC"/>
</dbReference>